<dbReference type="Proteomes" id="UP001210678">
    <property type="component" value="Unassembled WGS sequence"/>
</dbReference>
<reference evidence="2 3" key="1">
    <citation type="submission" date="2023-01" db="EMBL/GenBank/DDBJ databases">
        <title>Vibrio sp. KJ40-1 sp.nov, isolated from marine algae.</title>
        <authorList>
            <person name="Butt M."/>
            <person name="Kim J.M.J."/>
            <person name="Jeon C.O.C."/>
        </authorList>
    </citation>
    <scope>NUCLEOTIDE SEQUENCE [LARGE SCALE GENOMIC DNA]</scope>
    <source>
        <strain evidence="2 3">KJ40-1</strain>
    </source>
</reference>
<dbReference type="EMBL" id="JAQLOI010000003">
    <property type="protein sequence ID" value="MDB1125596.1"/>
    <property type="molecule type" value="Genomic_DNA"/>
</dbReference>
<name>A0ABT4YVL8_9VIBR</name>
<keyword evidence="1" id="KW-0732">Signal</keyword>
<dbReference type="InterPro" id="IPR024409">
    <property type="entry name" value="DUF3833"/>
</dbReference>
<comment type="caution">
    <text evidence="2">The sequence shown here is derived from an EMBL/GenBank/DDBJ whole genome shotgun (WGS) entry which is preliminary data.</text>
</comment>
<sequence length="173" mass="19793">MKILALFSFVLLLTACGSASLKEHTNTTPELKLEQFFDGELKAYGMVLDRSGNLLRRFEVKLLASWQGDEGEIKEWFVFDDGEKSTRVWQLKNLGNNQYQGTAGDVVGIANGKTEGSALYWKYDLEIPVDGTIYEITLDDWMFLIDEKRLFNKTNMSKWGFNVGEVILYIEKI</sequence>
<dbReference type="Pfam" id="PF12915">
    <property type="entry name" value="DUF3833"/>
    <property type="match status" value="1"/>
</dbReference>
<protein>
    <submittedName>
        <fullName evidence="2">DUF3833 domain-containing protein</fullName>
    </submittedName>
</protein>
<keyword evidence="3" id="KW-1185">Reference proteome</keyword>
<accession>A0ABT4YVL8</accession>
<gene>
    <name evidence="2" type="ORF">PGX00_18810</name>
</gene>
<feature type="signal peptide" evidence="1">
    <location>
        <begin position="1"/>
        <end position="19"/>
    </location>
</feature>
<proteinExistence type="predicted"/>
<dbReference type="RefSeq" id="WP_272139458.1">
    <property type="nucleotide sequence ID" value="NZ_JAQLOI010000003.1"/>
</dbReference>
<evidence type="ECO:0000256" key="1">
    <source>
        <dbReference type="SAM" id="SignalP"/>
    </source>
</evidence>
<evidence type="ECO:0000313" key="2">
    <source>
        <dbReference type="EMBL" id="MDB1125596.1"/>
    </source>
</evidence>
<organism evidence="2 3">
    <name type="scientific">Vibrio algarum</name>
    <dbReference type="NCBI Taxonomy" id="3020714"/>
    <lineage>
        <taxon>Bacteria</taxon>
        <taxon>Pseudomonadati</taxon>
        <taxon>Pseudomonadota</taxon>
        <taxon>Gammaproteobacteria</taxon>
        <taxon>Vibrionales</taxon>
        <taxon>Vibrionaceae</taxon>
        <taxon>Vibrio</taxon>
    </lineage>
</organism>
<feature type="chain" id="PRO_5045407221" evidence="1">
    <location>
        <begin position="20"/>
        <end position="173"/>
    </location>
</feature>
<dbReference type="PROSITE" id="PS51257">
    <property type="entry name" value="PROKAR_LIPOPROTEIN"/>
    <property type="match status" value="1"/>
</dbReference>
<evidence type="ECO:0000313" key="3">
    <source>
        <dbReference type="Proteomes" id="UP001210678"/>
    </source>
</evidence>